<dbReference type="SUPFAM" id="SSF49384">
    <property type="entry name" value="Carbohydrate-binding domain"/>
    <property type="match status" value="1"/>
</dbReference>
<reference evidence="11 12" key="1">
    <citation type="submission" date="2020-07" db="EMBL/GenBank/DDBJ databases">
        <title>Sequencing the genomes of 1000 actinobacteria strains.</title>
        <authorList>
            <person name="Klenk H.-P."/>
        </authorList>
    </citation>
    <scope>NUCLEOTIDE SEQUENCE [LARGE SCALE GENOMIC DNA]</scope>
    <source>
        <strain evidence="11 12">DSM 42178</strain>
    </source>
</reference>
<dbReference type="GO" id="GO:0006080">
    <property type="term" value="P:substituted mannan metabolic process"/>
    <property type="evidence" value="ECO:0007669"/>
    <property type="project" value="InterPro"/>
</dbReference>
<sequence>MPFSRSVPTAVGRRPGRPPVAALVAGLLALLLLPTLPVLLAERAAAVAATVYEAEDGTLSGTTVGSAAAGYSGTGYVEGFDAAEDSVTITVPDSPGGLYDLSVRYSAPFGQKVASLRLNGAGAGQVTLTERTDFAEAAAGKVLLEAGENTISVVNNWGWYYIDAIILTPTAPRPPHQVTDAPVNPDASAETRSLMRYLVDHYGETILSGQQDMASIAWVEENIGATPAVGGFDLMDYSPSRVERGTTSREVENMLEWDQRGGMVTLAWHWNAPSGLIDEPGREWWRGFYTDATTFDLAAALADPASTDYQLLLRDMDAIAVQLQRLEDARVPVLWRPLHEAEGGWFWWGAKGPEPAKELWNLLYQRLTEHHGLDNLIWVWNSASPDWYPGDATVDIVSIDSYPPAGDHGPVSASYDALVELGGDRKLVALGEVGSIPDPALLQAYQADWMWFVTWSGDFISGGQHNSREFLQRLYADPYVTTLDELGDFKHYDGDGGSGGPTDPPPTGCTATYRVLGQWSGGFQGEVTVTNPGERPISGWTVRWTLPGGQTINQSWSTLLTVSGSTVTAANAAWNGSLGAGATATFGFIAGGAPAGAAPQLTCTTTA</sequence>
<protein>
    <recommendedName>
        <fullName evidence="13">Mannan endo-1,4-beta-mannosidase</fullName>
    </recommendedName>
</protein>
<keyword evidence="4 6" id="KW-0326">Glycosidase</keyword>
<dbReference type="PANTHER" id="PTHR40079">
    <property type="entry name" value="MANNAN ENDO-1,4-BETA-MANNOSIDASE E-RELATED"/>
    <property type="match status" value="1"/>
</dbReference>
<dbReference type="InterPro" id="IPR022790">
    <property type="entry name" value="GH26_dom"/>
</dbReference>
<dbReference type="InterPro" id="IPR017853">
    <property type="entry name" value="GH"/>
</dbReference>
<dbReference type="EMBL" id="JACBZD010000002">
    <property type="protein sequence ID" value="NYI08256.1"/>
    <property type="molecule type" value="Genomic_DNA"/>
</dbReference>
<dbReference type="SMART" id="SM00637">
    <property type="entry name" value="CBD_II"/>
    <property type="match status" value="1"/>
</dbReference>
<keyword evidence="12" id="KW-1185">Reference proteome</keyword>
<evidence type="ECO:0008006" key="13">
    <source>
        <dbReference type="Google" id="ProtNLM"/>
    </source>
</evidence>
<dbReference type="Pfam" id="PF00553">
    <property type="entry name" value="CBM_2"/>
    <property type="match status" value="1"/>
</dbReference>
<dbReference type="GO" id="GO:0030247">
    <property type="term" value="F:polysaccharide binding"/>
    <property type="evidence" value="ECO:0007669"/>
    <property type="project" value="UniProtKB-UniRule"/>
</dbReference>
<evidence type="ECO:0000313" key="12">
    <source>
        <dbReference type="Proteomes" id="UP000567795"/>
    </source>
</evidence>
<evidence type="ECO:0000256" key="3">
    <source>
        <dbReference type="ARBA" id="ARBA00022801"/>
    </source>
</evidence>
<dbReference type="PRINTS" id="PR00739">
    <property type="entry name" value="GLHYDRLASE26"/>
</dbReference>
<evidence type="ECO:0000259" key="7">
    <source>
        <dbReference type="PROSITE" id="PS50206"/>
    </source>
</evidence>
<dbReference type="CDD" id="cd04086">
    <property type="entry name" value="CBM35_mannanase-like"/>
    <property type="match status" value="1"/>
</dbReference>
<keyword evidence="5" id="KW-0119">Carbohydrate metabolism</keyword>
<dbReference type="InterPro" id="IPR008965">
    <property type="entry name" value="CBM2/CBM3_carb-bd_dom_sf"/>
</dbReference>
<evidence type="ECO:0000259" key="10">
    <source>
        <dbReference type="PROSITE" id="PS51764"/>
    </source>
</evidence>
<dbReference type="RefSeq" id="WP_179817105.1">
    <property type="nucleotide sequence ID" value="NZ_JACBZD010000002.1"/>
</dbReference>
<dbReference type="AlphaFoldDB" id="A0A853A123"/>
<keyword evidence="3 6" id="KW-0378">Hydrolase</keyword>
<keyword evidence="2" id="KW-0732">Signal</keyword>
<dbReference type="InterPro" id="IPR001763">
    <property type="entry name" value="Rhodanese-like_dom"/>
</dbReference>
<dbReference type="InterPro" id="IPR000805">
    <property type="entry name" value="Glyco_hydro_26"/>
</dbReference>
<dbReference type="InterPro" id="IPR001919">
    <property type="entry name" value="CBD2"/>
</dbReference>
<comment type="similarity">
    <text evidence="1 6">Belongs to the glycosyl hydrolase 26 family.</text>
</comment>
<dbReference type="InterPro" id="IPR018366">
    <property type="entry name" value="CBM2_CS"/>
</dbReference>
<name>A0A853A123_9ACTN</name>
<comment type="caution">
    <text evidence="11">The sequence shown here is derived from an EMBL/GenBank/DDBJ whole genome shotgun (WGS) entry which is preliminary data.</text>
</comment>
<evidence type="ECO:0000256" key="1">
    <source>
        <dbReference type="ARBA" id="ARBA00007754"/>
    </source>
</evidence>
<evidence type="ECO:0000256" key="6">
    <source>
        <dbReference type="PROSITE-ProRule" id="PRU01100"/>
    </source>
</evidence>
<dbReference type="Gene3D" id="2.60.120.260">
    <property type="entry name" value="Galactose-binding domain-like"/>
    <property type="match status" value="1"/>
</dbReference>
<dbReference type="PROSITE" id="PS50206">
    <property type="entry name" value="RHODANESE_3"/>
    <property type="match status" value="1"/>
</dbReference>
<dbReference type="Pfam" id="PF16990">
    <property type="entry name" value="CBM_35"/>
    <property type="match status" value="1"/>
</dbReference>
<dbReference type="Proteomes" id="UP000567795">
    <property type="component" value="Unassembled WGS sequence"/>
</dbReference>
<accession>A0A853A123</accession>
<dbReference type="PROSITE" id="PS51175">
    <property type="entry name" value="CBM6"/>
    <property type="match status" value="1"/>
</dbReference>
<feature type="domain" description="CBM2" evidence="8">
    <location>
        <begin position="502"/>
        <end position="606"/>
    </location>
</feature>
<evidence type="ECO:0000256" key="2">
    <source>
        <dbReference type="ARBA" id="ARBA00022729"/>
    </source>
</evidence>
<evidence type="ECO:0000313" key="11">
    <source>
        <dbReference type="EMBL" id="NYI08256.1"/>
    </source>
</evidence>
<feature type="domain" description="GH26" evidence="10">
    <location>
        <begin position="189"/>
        <end position="484"/>
    </location>
</feature>
<dbReference type="GO" id="GO:0000272">
    <property type="term" value="P:polysaccharide catabolic process"/>
    <property type="evidence" value="ECO:0007669"/>
    <property type="project" value="UniProtKB-KW"/>
</dbReference>
<evidence type="ECO:0000259" key="8">
    <source>
        <dbReference type="PROSITE" id="PS51173"/>
    </source>
</evidence>
<dbReference type="InterPro" id="IPR008979">
    <property type="entry name" value="Galactose-bd-like_sf"/>
</dbReference>
<feature type="domain" description="Rhodanese" evidence="7">
    <location>
        <begin position="342"/>
        <end position="357"/>
    </location>
</feature>
<dbReference type="Pfam" id="PF02156">
    <property type="entry name" value="Glyco_hydro_26"/>
    <property type="match status" value="1"/>
</dbReference>
<evidence type="ECO:0000259" key="9">
    <source>
        <dbReference type="PROSITE" id="PS51175"/>
    </source>
</evidence>
<evidence type="ECO:0000256" key="4">
    <source>
        <dbReference type="ARBA" id="ARBA00023295"/>
    </source>
</evidence>
<organism evidence="11 12">
    <name type="scientific">Allostreptomyces psammosilenae</name>
    <dbReference type="NCBI Taxonomy" id="1892865"/>
    <lineage>
        <taxon>Bacteria</taxon>
        <taxon>Bacillati</taxon>
        <taxon>Actinomycetota</taxon>
        <taxon>Actinomycetes</taxon>
        <taxon>Kitasatosporales</taxon>
        <taxon>Streptomycetaceae</taxon>
        <taxon>Allostreptomyces</taxon>
    </lineage>
</organism>
<feature type="active site" description="Proton donor" evidence="6">
    <location>
        <position position="340"/>
    </location>
</feature>
<dbReference type="PROSITE" id="PS51764">
    <property type="entry name" value="GH26"/>
    <property type="match status" value="1"/>
</dbReference>
<evidence type="ECO:0000256" key="5">
    <source>
        <dbReference type="ARBA" id="ARBA00023326"/>
    </source>
</evidence>
<dbReference type="Gene3D" id="2.60.40.290">
    <property type="match status" value="1"/>
</dbReference>
<dbReference type="PROSITE" id="PS51173">
    <property type="entry name" value="CBM2"/>
    <property type="match status" value="1"/>
</dbReference>
<keyword evidence="5" id="KW-0624">Polysaccharide degradation</keyword>
<gene>
    <name evidence="11" type="ORF">FHU37_005285</name>
</gene>
<dbReference type="PANTHER" id="PTHR40079:SF4">
    <property type="entry name" value="GH26 DOMAIN-CONTAINING PROTEIN-RELATED"/>
    <property type="match status" value="1"/>
</dbReference>
<dbReference type="InterPro" id="IPR012291">
    <property type="entry name" value="CBM2_carb-bd_dom_sf"/>
</dbReference>
<dbReference type="SUPFAM" id="SSF49785">
    <property type="entry name" value="Galactose-binding domain-like"/>
    <property type="match status" value="1"/>
</dbReference>
<dbReference type="Gene3D" id="3.20.20.80">
    <property type="entry name" value="Glycosidases"/>
    <property type="match status" value="1"/>
</dbReference>
<dbReference type="SUPFAM" id="SSF51445">
    <property type="entry name" value="(Trans)glycosidases"/>
    <property type="match status" value="1"/>
</dbReference>
<proteinExistence type="inferred from homology"/>
<dbReference type="GO" id="GO:0016985">
    <property type="term" value="F:mannan endo-1,4-beta-mannosidase activity"/>
    <property type="evidence" value="ECO:0007669"/>
    <property type="project" value="InterPro"/>
</dbReference>
<feature type="domain" description="CBM6" evidence="9">
    <location>
        <begin position="50"/>
        <end position="168"/>
    </location>
</feature>
<feature type="active site" description="Nucleophile" evidence="6">
    <location>
        <position position="432"/>
    </location>
</feature>
<dbReference type="PROSITE" id="PS00561">
    <property type="entry name" value="CBM2_A"/>
    <property type="match status" value="1"/>
</dbReference>
<dbReference type="InterPro" id="IPR005084">
    <property type="entry name" value="CBM6"/>
</dbReference>